<dbReference type="EMBL" id="CAXLJL010000334">
    <property type="protein sequence ID" value="CAL5136531.1"/>
    <property type="molecule type" value="Genomic_DNA"/>
</dbReference>
<gene>
    <name evidence="8" type="ORF">CDAUBV1_LOCUS10669</name>
</gene>
<name>A0AAV2TJH8_CALDB</name>
<keyword evidence="3" id="KW-0805">Transcription regulation</keyword>
<sequence length="100" mass="11350">MARRKGSRSLLGLKSPKSRKSILQAKTQSPLGEMKKYFVQLKRMVPTIEEHQKINQLELLQHVINYIQDLEVTLDHPPAILKSVSPCRDSPDSGHVIHSV</sequence>
<evidence type="ECO:0000256" key="1">
    <source>
        <dbReference type="ARBA" id="ARBA00004123"/>
    </source>
</evidence>
<evidence type="ECO:0000256" key="6">
    <source>
        <dbReference type="SAM" id="MobiDB-lite"/>
    </source>
</evidence>
<dbReference type="InterPro" id="IPR036638">
    <property type="entry name" value="HLH_DNA-bd_sf"/>
</dbReference>
<evidence type="ECO:0000313" key="9">
    <source>
        <dbReference type="Proteomes" id="UP001497525"/>
    </source>
</evidence>
<comment type="subcellular location">
    <subcellularLocation>
        <location evidence="1">Nucleus</location>
    </subcellularLocation>
</comment>
<proteinExistence type="predicted"/>
<organism evidence="8 9">
    <name type="scientific">Calicophoron daubneyi</name>
    <name type="common">Rumen fluke</name>
    <name type="synonym">Paramphistomum daubneyi</name>
    <dbReference type="NCBI Taxonomy" id="300641"/>
    <lineage>
        <taxon>Eukaryota</taxon>
        <taxon>Metazoa</taxon>
        <taxon>Spiralia</taxon>
        <taxon>Lophotrochozoa</taxon>
        <taxon>Platyhelminthes</taxon>
        <taxon>Trematoda</taxon>
        <taxon>Digenea</taxon>
        <taxon>Plagiorchiida</taxon>
        <taxon>Pronocephalata</taxon>
        <taxon>Paramphistomoidea</taxon>
        <taxon>Paramphistomidae</taxon>
        <taxon>Calicophoron</taxon>
    </lineage>
</organism>
<evidence type="ECO:0000313" key="8">
    <source>
        <dbReference type="EMBL" id="CAL5136531.1"/>
    </source>
</evidence>
<evidence type="ECO:0000259" key="7">
    <source>
        <dbReference type="PROSITE" id="PS50888"/>
    </source>
</evidence>
<dbReference type="Gene3D" id="4.10.280.10">
    <property type="entry name" value="Helix-loop-helix DNA-binding domain"/>
    <property type="match status" value="1"/>
</dbReference>
<evidence type="ECO:0000256" key="3">
    <source>
        <dbReference type="ARBA" id="ARBA00023015"/>
    </source>
</evidence>
<keyword evidence="2" id="KW-0678">Repressor</keyword>
<accession>A0AAV2TJH8</accession>
<keyword evidence="4" id="KW-0804">Transcription</keyword>
<evidence type="ECO:0000256" key="4">
    <source>
        <dbReference type="ARBA" id="ARBA00023163"/>
    </source>
</evidence>
<dbReference type="InterPro" id="IPR011598">
    <property type="entry name" value="bHLH_dom"/>
</dbReference>
<dbReference type="SUPFAM" id="SSF47459">
    <property type="entry name" value="HLH, helix-loop-helix DNA-binding domain"/>
    <property type="match status" value="1"/>
</dbReference>
<keyword evidence="5" id="KW-0539">Nucleus</keyword>
<dbReference type="GO" id="GO:0000122">
    <property type="term" value="P:negative regulation of transcription by RNA polymerase II"/>
    <property type="evidence" value="ECO:0007669"/>
    <property type="project" value="InterPro"/>
</dbReference>
<comment type="caution">
    <text evidence="8">The sequence shown here is derived from an EMBL/GenBank/DDBJ whole genome shotgun (WGS) entry which is preliminary data.</text>
</comment>
<dbReference type="GO" id="GO:0030154">
    <property type="term" value="P:cell differentiation"/>
    <property type="evidence" value="ECO:0007669"/>
    <property type="project" value="TreeGrafter"/>
</dbReference>
<dbReference type="GO" id="GO:0005634">
    <property type="term" value="C:nucleus"/>
    <property type="evidence" value="ECO:0007669"/>
    <property type="project" value="UniProtKB-SubCell"/>
</dbReference>
<protein>
    <recommendedName>
        <fullName evidence="7">BHLH domain-containing protein</fullName>
    </recommendedName>
</protein>
<dbReference type="GO" id="GO:0005737">
    <property type="term" value="C:cytoplasm"/>
    <property type="evidence" value="ECO:0007669"/>
    <property type="project" value="InterPro"/>
</dbReference>
<dbReference type="GO" id="GO:0046983">
    <property type="term" value="F:protein dimerization activity"/>
    <property type="evidence" value="ECO:0007669"/>
    <property type="project" value="InterPro"/>
</dbReference>
<dbReference type="Proteomes" id="UP001497525">
    <property type="component" value="Unassembled WGS sequence"/>
</dbReference>
<dbReference type="AlphaFoldDB" id="A0AAV2TJH8"/>
<evidence type="ECO:0000256" key="2">
    <source>
        <dbReference type="ARBA" id="ARBA00022491"/>
    </source>
</evidence>
<dbReference type="PANTHER" id="PTHR11723">
    <property type="entry name" value="DNA-BINDING PROTEIN INHIBITOR"/>
    <property type="match status" value="1"/>
</dbReference>
<dbReference type="PANTHER" id="PTHR11723:SF17">
    <property type="entry name" value="PROTEIN EXTRA-MACROCHAETAE"/>
    <property type="match status" value="1"/>
</dbReference>
<dbReference type="GO" id="GO:0032922">
    <property type="term" value="P:circadian regulation of gene expression"/>
    <property type="evidence" value="ECO:0007669"/>
    <property type="project" value="TreeGrafter"/>
</dbReference>
<dbReference type="PROSITE" id="PS50888">
    <property type="entry name" value="BHLH"/>
    <property type="match status" value="1"/>
</dbReference>
<dbReference type="Pfam" id="PF00010">
    <property type="entry name" value="HLH"/>
    <property type="match status" value="1"/>
</dbReference>
<reference evidence="8" key="1">
    <citation type="submission" date="2024-06" db="EMBL/GenBank/DDBJ databases">
        <authorList>
            <person name="Liu X."/>
            <person name="Lenzi L."/>
            <person name="Haldenby T S."/>
            <person name="Uol C."/>
        </authorList>
    </citation>
    <scope>NUCLEOTIDE SEQUENCE</scope>
</reference>
<feature type="domain" description="BHLH" evidence="7">
    <location>
        <begin position="18"/>
        <end position="70"/>
    </location>
</feature>
<dbReference type="InterPro" id="IPR026052">
    <property type="entry name" value="DNA-bd_prot-inh"/>
</dbReference>
<feature type="region of interest" description="Disordered" evidence="6">
    <location>
        <begin position="1"/>
        <end position="26"/>
    </location>
</feature>
<evidence type="ECO:0000256" key="5">
    <source>
        <dbReference type="ARBA" id="ARBA00023242"/>
    </source>
</evidence>